<feature type="transmembrane region" description="Helical" evidence="1">
    <location>
        <begin position="67"/>
        <end position="84"/>
    </location>
</feature>
<gene>
    <name evidence="2" type="ORF">ALSL_2379</name>
</gene>
<feature type="transmembrane region" description="Helical" evidence="1">
    <location>
        <begin position="41"/>
        <end position="61"/>
    </location>
</feature>
<keyword evidence="3" id="KW-1185">Reference proteome</keyword>
<accession>A0A2Z6E8G1</accession>
<proteinExistence type="predicted"/>
<reference evidence="3" key="1">
    <citation type="submission" date="2018-04" db="EMBL/GenBank/DDBJ databases">
        <authorList>
            <person name="Watanabe M."/>
            <person name="Kojima H."/>
        </authorList>
    </citation>
    <scope>NUCLEOTIDE SEQUENCE [LARGE SCALE GENOMIC DNA]</scope>
    <source>
        <strain evidence="3">Dysh456</strain>
    </source>
</reference>
<evidence type="ECO:0000256" key="1">
    <source>
        <dbReference type="SAM" id="Phobius"/>
    </source>
</evidence>
<dbReference type="Proteomes" id="UP000270530">
    <property type="component" value="Chromosome"/>
</dbReference>
<sequence length="90" mass="8979">MGARAAAAAMVAAGLVTAGTALLSVNLFAAPSGAAVVLGRLLLGMAVRWAVLIGGLVVMLGPLRLPPLPIIAGLVTAYAAQVWISRDFKG</sequence>
<keyword evidence="1" id="KW-0472">Membrane</keyword>
<dbReference type="AlphaFoldDB" id="A0A2Z6E8G1"/>
<keyword evidence="1" id="KW-1133">Transmembrane helix</keyword>
<feature type="transmembrane region" description="Helical" evidence="1">
    <location>
        <begin position="6"/>
        <end position="29"/>
    </location>
</feature>
<reference evidence="3" key="2">
    <citation type="submission" date="2018-06" db="EMBL/GenBank/DDBJ databases">
        <title>Genome sequence of Rhodanobacteraceae bacterium strain Dysh456.</title>
        <authorList>
            <person name="Fukui M."/>
        </authorList>
    </citation>
    <scope>NUCLEOTIDE SEQUENCE [LARGE SCALE GENOMIC DNA]</scope>
    <source>
        <strain evidence="3">Dysh456</strain>
    </source>
</reference>
<dbReference type="EMBL" id="AP018560">
    <property type="protein sequence ID" value="BBD81004.1"/>
    <property type="molecule type" value="Genomic_DNA"/>
</dbReference>
<evidence type="ECO:0000313" key="2">
    <source>
        <dbReference type="EMBL" id="BBD81004.1"/>
    </source>
</evidence>
<keyword evidence="1" id="KW-0812">Transmembrane</keyword>
<organism evidence="2 3">
    <name type="scientific">Aerosticca soli</name>
    <dbReference type="NCBI Taxonomy" id="2010829"/>
    <lineage>
        <taxon>Bacteria</taxon>
        <taxon>Pseudomonadati</taxon>
        <taxon>Pseudomonadota</taxon>
        <taxon>Gammaproteobacteria</taxon>
        <taxon>Lysobacterales</taxon>
        <taxon>Rhodanobacteraceae</taxon>
        <taxon>Aerosticca</taxon>
    </lineage>
</organism>
<name>A0A2Z6E8G1_9GAMM</name>
<dbReference type="KEGG" id="rbd:ALSL_2379"/>
<evidence type="ECO:0000313" key="3">
    <source>
        <dbReference type="Proteomes" id="UP000270530"/>
    </source>
</evidence>
<protein>
    <submittedName>
        <fullName evidence="2">Uncharacterized protein</fullName>
    </submittedName>
</protein>